<evidence type="ECO:0000256" key="1">
    <source>
        <dbReference type="ARBA" id="ARBA00003277"/>
    </source>
</evidence>
<keyword evidence="5 8" id="KW-0560">Oxidoreductase</keyword>
<keyword evidence="4 8" id="KW-0521">NADP</keyword>
<proteinExistence type="inferred from homology"/>
<protein>
    <recommendedName>
        <fullName evidence="8">Acyl-CoA reductase</fullName>
        <ecNumber evidence="8">1.2.1.50</ecNumber>
    </recommendedName>
</protein>
<sequence>MVQIEKSGYLPPMAKDLKIKNRQIDFQDVSISVPHPDEDQLKILSQRMKTVGNHLTTNEIITAITKAVAVLLDRKHPLRRKLEKLLPLITGFNHETIRLSLTHSLKTFREHELMRWLSVNFENPLILDQFIASSHGGFTKAVGPKLTAHIWAGNVPVLPLWSLVGSLLVKGKVIGKVSSSEPLFIGVFCQLLVEIEPRLADSLAIVSWKGGDTGREKMLLNEAEVVVGYGSNRTISKLQQQIGHNTHFIGFGNKLSFGFLHKLVLDKQKAENLAKQAAKSVIYYDQQGCYSPQLFFVEKNGQTSPHEWALLLAGKLQSYQNRYPLRNLSIEEAYDRSKFYESKMWDDHCKVIVPEDRSWIVSYSEKPFLEPTPLSRVVQVIAIDHWKSLAEIIRDKSQVLQTVGIAAPTDELFDIASDWGALGITRVTSLDKMVQLHAGWHQDGYSFLKEQVRMVDIDPSVVCSSELFNYYMD</sequence>
<dbReference type="RefSeq" id="WP_138403384.1">
    <property type="nucleotide sequence ID" value="NZ_VBSP01000001.1"/>
</dbReference>
<evidence type="ECO:0000256" key="7">
    <source>
        <dbReference type="ARBA" id="ARBA00049412"/>
    </source>
</evidence>
<comment type="similarity">
    <text evidence="3 8">Belongs to the LuxC family.</text>
</comment>
<dbReference type="EC" id="1.2.1.50" evidence="8"/>
<evidence type="ECO:0000256" key="6">
    <source>
        <dbReference type="ARBA" id="ARBA00023223"/>
    </source>
</evidence>
<dbReference type="OrthoDB" id="580775at2"/>
<keyword evidence="6" id="KW-0455">Luminescence</keyword>
<comment type="function">
    <text evidence="1">LuxC is the fatty acid reductase enzyme responsible for synthesis of the aldehyde substrate for the luminescent reaction catalyzed by luciferase.</text>
</comment>
<organism evidence="9 10">
    <name type="scientific">Ruoffia tabacinasalis</name>
    <dbReference type="NCBI Taxonomy" id="87458"/>
    <lineage>
        <taxon>Bacteria</taxon>
        <taxon>Bacillati</taxon>
        <taxon>Bacillota</taxon>
        <taxon>Bacilli</taxon>
        <taxon>Lactobacillales</taxon>
        <taxon>Aerococcaceae</taxon>
        <taxon>Ruoffia</taxon>
    </lineage>
</organism>
<dbReference type="AlphaFoldDB" id="A0A5R9EGW3"/>
<name>A0A5R9EGW3_9LACT</name>
<dbReference type="UniPathway" id="UPA00569"/>
<reference evidence="9 10" key="1">
    <citation type="submission" date="2019-05" db="EMBL/GenBank/DDBJ databases">
        <title>The metagenome of a microbial culture collection derived from dairy environment covers the genomic content of the human microbiome.</title>
        <authorList>
            <person name="Roder T."/>
            <person name="Wuthrich D."/>
            <person name="Sattari Z."/>
            <person name="Von Ah U."/>
            <person name="Bar C."/>
            <person name="Ronchi F."/>
            <person name="Macpherson A.J."/>
            <person name="Ganal-Vonarburg S.C."/>
            <person name="Bruggmann R."/>
            <person name="Vergeres G."/>
        </authorList>
    </citation>
    <scope>NUCLEOTIDE SEQUENCE [LARGE SCALE GENOMIC DNA]</scope>
    <source>
        <strain evidence="9 10">FAM 24227</strain>
    </source>
</reference>
<dbReference type="Proteomes" id="UP000306420">
    <property type="component" value="Unassembled WGS sequence"/>
</dbReference>
<dbReference type="PIRSF" id="PIRSF009414">
    <property type="entry name" value="LuxC"/>
    <property type="match status" value="1"/>
</dbReference>
<comment type="catalytic activity">
    <reaction evidence="7 8">
        <text>a long-chain fatty aldehyde + NADP(+) + CoA = a long-chain fatty acyl-CoA + NADPH + H(+)</text>
        <dbReference type="Rhea" id="RHEA:15437"/>
        <dbReference type="ChEBI" id="CHEBI:15378"/>
        <dbReference type="ChEBI" id="CHEBI:17176"/>
        <dbReference type="ChEBI" id="CHEBI:57287"/>
        <dbReference type="ChEBI" id="CHEBI:57783"/>
        <dbReference type="ChEBI" id="CHEBI:58349"/>
        <dbReference type="ChEBI" id="CHEBI:83139"/>
        <dbReference type="EC" id="1.2.1.50"/>
    </reaction>
</comment>
<evidence type="ECO:0000313" key="10">
    <source>
        <dbReference type="Proteomes" id="UP000306420"/>
    </source>
</evidence>
<dbReference type="Gene3D" id="3.40.605.10">
    <property type="entry name" value="Aldehyde Dehydrogenase, Chain A, domain 1"/>
    <property type="match status" value="1"/>
</dbReference>
<comment type="pathway">
    <text evidence="2">Lipid metabolism; fatty acid reduction for biolumincescence.</text>
</comment>
<evidence type="ECO:0000256" key="8">
    <source>
        <dbReference type="PIRNR" id="PIRNR009414"/>
    </source>
</evidence>
<evidence type="ECO:0000256" key="3">
    <source>
        <dbReference type="ARBA" id="ARBA00010915"/>
    </source>
</evidence>
<comment type="caution">
    <text evidence="9">The sequence shown here is derived from an EMBL/GenBank/DDBJ whole genome shotgun (WGS) entry which is preliminary data.</text>
</comment>
<dbReference type="InterPro" id="IPR008670">
    <property type="entry name" value="CoA_reduct_LuxC"/>
</dbReference>
<gene>
    <name evidence="9" type="ORF">FEZ33_00295</name>
</gene>
<dbReference type="InterPro" id="IPR016161">
    <property type="entry name" value="Ald_DH/histidinol_DH"/>
</dbReference>
<dbReference type="SUPFAM" id="SSF53720">
    <property type="entry name" value="ALDH-like"/>
    <property type="match status" value="1"/>
</dbReference>
<dbReference type="InterPro" id="IPR016162">
    <property type="entry name" value="Ald_DH_N"/>
</dbReference>
<dbReference type="Pfam" id="PF05893">
    <property type="entry name" value="LuxC"/>
    <property type="match status" value="1"/>
</dbReference>
<dbReference type="InterPro" id="IPR016163">
    <property type="entry name" value="Ald_DH_C"/>
</dbReference>
<dbReference type="GO" id="GO:0003995">
    <property type="term" value="F:acyl-CoA dehydrogenase activity"/>
    <property type="evidence" value="ECO:0007669"/>
    <property type="project" value="InterPro"/>
</dbReference>
<accession>A0A5R9EGW3</accession>
<evidence type="ECO:0000256" key="4">
    <source>
        <dbReference type="ARBA" id="ARBA00022857"/>
    </source>
</evidence>
<evidence type="ECO:0000313" key="9">
    <source>
        <dbReference type="EMBL" id="TLQ49462.1"/>
    </source>
</evidence>
<evidence type="ECO:0000256" key="5">
    <source>
        <dbReference type="ARBA" id="ARBA00023002"/>
    </source>
</evidence>
<dbReference type="GO" id="GO:0050062">
    <property type="term" value="F:long-chain-fatty-acyl-CoA reductase activity"/>
    <property type="evidence" value="ECO:0007669"/>
    <property type="project" value="UniProtKB-EC"/>
</dbReference>
<dbReference type="GO" id="GO:0008218">
    <property type="term" value="P:bioluminescence"/>
    <property type="evidence" value="ECO:0007669"/>
    <property type="project" value="UniProtKB-KW"/>
</dbReference>
<evidence type="ECO:0000256" key="2">
    <source>
        <dbReference type="ARBA" id="ARBA00004908"/>
    </source>
</evidence>
<dbReference type="EMBL" id="VBSP01000001">
    <property type="protein sequence ID" value="TLQ49462.1"/>
    <property type="molecule type" value="Genomic_DNA"/>
</dbReference>
<dbReference type="Gene3D" id="3.40.309.10">
    <property type="entry name" value="Aldehyde Dehydrogenase, Chain A, domain 2"/>
    <property type="match status" value="1"/>
</dbReference>